<evidence type="ECO:0000313" key="2">
    <source>
        <dbReference type="EMBL" id="KIY51183.1"/>
    </source>
</evidence>
<dbReference type="Pfam" id="PF01636">
    <property type="entry name" value="APH"/>
    <property type="match status" value="1"/>
</dbReference>
<sequence length="249" mass="28216">MNTKSAGYAHWTKAFSVTGPFWRDVPFYSYFVDEAAEAKLKARVERRLGEKLEAFEPFLQGSYHMTWVRKTRTHGELVLRFQRNPLNDDKRRTTPVTCLSEIPKTPLLFKWEALSVEQRTRAMDGKTRLGEGGFYIGPVPVQMSTDGPVAALPDQKKRVFVPTIYKAKIDACLERILSNEDLGRCLEGSAIALEHIDLHPRNILVDDEGKVIGVIDWDGARTVPLWAFNNIEGIGEHAMDIEERLKSAS</sequence>
<name>A0A0D7AK83_9AGAR</name>
<keyword evidence="3" id="KW-1185">Reference proteome</keyword>
<dbReference type="InterPro" id="IPR011009">
    <property type="entry name" value="Kinase-like_dom_sf"/>
</dbReference>
<dbReference type="Proteomes" id="UP000054144">
    <property type="component" value="Unassembled WGS sequence"/>
</dbReference>
<feature type="domain" description="Aminoglycoside phosphotransferase" evidence="1">
    <location>
        <begin position="180"/>
        <end position="224"/>
    </location>
</feature>
<protein>
    <recommendedName>
        <fullName evidence="1">Aminoglycoside phosphotransferase domain-containing protein</fullName>
    </recommendedName>
</protein>
<dbReference type="InterPro" id="IPR002575">
    <property type="entry name" value="Aminoglycoside_PTrfase"/>
</dbReference>
<dbReference type="InterPro" id="IPR051678">
    <property type="entry name" value="AGP_Transferase"/>
</dbReference>
<organism evidence="2 3">
    <name type="scientific">Fistulina hepatica ATCC 64428</name>
    <dbReference type="NCBI Taxonomy" id="1128425"/>
    <lineage>
        <taxon>Eukaryota</taxon>
        <taxon>Fungi</taxon>
        <taxon>Dikarya</taxon>
        <taxon>Basidiomycota</taxon>
        <taxon>Agaricomycotina</taxon>
        <taxon>Agaricomycetes</taxon>
        <taxon>Agaricomycetidae</taxon>
        <taxon>Agaricales</taxon>
        <taxon>Fistulinaceae</taxon>
        <taxon>Fistulina</taxon>
    </lineage>
</organism>
<dbReference type="SUPFAM" id="SSF56112">
    <property type="entry name" value="Protein kinase-like (PK-like)"/>
    <property type="match status" value="1"/>
</dbReference>
<dbReference type="AlphaFoldDB" id="A0A0D7AK83"/>
<dbReference type="PANTHER" id="PTHR21310:SF15">
    <property type="entry name" value="AMINOGLYCOSIDE PHOSPHOTRANSFERASE DOMAIN-CONTAINING PROTEIN"/>
    <property type="match status" value="1"/>
</dbReference>
<dbReference type="EMBL" id="KN881666">
    <property type="protein sequence ID" value="KIY51183.1"/>
    <property type="molecule type" value="Genomic_DNA"/>
</dbReference>
<dbReference type="OrthoDB" id="10003767at2759"/>
<dbReference type="Gene3D" id="3.90.1200.10">
    <property type="match status" value="1"/>
</dbReference>
<gene>
    <name evidence="2" type="ORF">FISHEDRAFT_70827</name>
</gene>
<proteinExistence type="predicted"/>
<reference evidence="2 3" key="1">
    <citation type="journal article" date="2015" name="Fungal Genet. Biol.">
        <title>Evolution of novel wood decay mechanisms in Agaricales revealed by the genome sequences of Fistulina hepatica and Cylindrobasidium torrendii.</title>
        <authorList>
            <person name="Floudas D."/>
            <person name="Held B.W."/>
            <person name="Riley R."/>
            <person name="Nagy L.G."/>
            <person name="Koehler G."/>
            <person name="Ransdell A.S."/>
            <person name="Younus H."/>
            <person name="Chow J."/>
            <person name="Chiniquy J."/>
            <person name="Lipzen A."/>
            <person name="Tritt A."/>
            <person name="Sun H."/>
            <person name="Haridas S."/>
            <person name="LaButti K."/>
            <person name="Ohm R.A."/>
            <person name="Kues U."/>
            <person name="Blanchette R.A."/>
            <person name="Grigoriev I.V."/>
            <person name="Minto R.E."/>
            <person name="Hibbett D.S."/>
        </authorList>
    </citation>
    <scope>NUCLEOTIDE SEQUENCE [LARGE SCALE GENOMIC DNA]</scope>
    <source>
        <strain evidence="2 3">ATCC 64428</strain>
    </source>
</reference>
<evidence type="ECO:0000259" key="1">
    <source>
        <dbReference type="Pfam" id="PF01636"/>
    </source>
</evidence>
<accession>A0A0D7AK83</accession>
<dbReference type="PANTHER" id="PTHR21310">
    <property type="entry name" value="AMINOGLYCOSIDE PHOSPHOTRANSFERASE-RELATED-RELATED"/>
    <property type="match status" value="1"/>
</dbReference>
<evidence type="ECO:0000313" key="3">
    <source>
        <dbReference type="Proteomes" id="UP000054144"/>
    </source>
</evidence>